<comment type="similarity">
    <text evidence="3">Belongs to the cytochrome P450 family.</text>
</comment>
<comment type="pathway">
    <text evidence="2">Secondary metabolite biosynthesis.</text>
</comment>
<evidence type="ECO:0000256" key="7">
    <source>
        <dbReference type="ARBA" id="ARBA00023004"/>
    </source>
</evidence>
<keyword evidence="4 9" id="KW-0349">Heme</keyword>
<keyword evidence="5 9" id="KW-0479">Metal-binding</keyword>
<keyword evidence="8" id="KW-0503">Monooxygenase</keyword>
<keyword evidence="7 9" id="KW-0408">Iron</keyword>
<dbReference type="InterPro" id="IPR002403">
    <property type="entry name" value="Cyt_P450_E_grp-IV"/>
</dbReference>
<feature type="transmembrane region" description="Helical" evidence="10">
    <location>
        <begin position="31"/>
        <end position="49"/>
    </location>
</feature>
<evidence type="ECO:0000256" key="3">
    <source>
        <dbReference type="ARBA" id="ARBA00010617"/>
    </source>
</evidence>
<comment type="cofactor">
    <cofactor evidence="1 9">
        <name>heme</name>
        <dbReference type="ChEBI" id="CHEBI:30413"/>
    </cofactor>
</comment>
<dbReference type="InterPro" id="IPR036396">
    <property type="entry name" value="Cyt_P450_sf"/>
</dbReference>
<evidence type="ECO:0000256" key="2">
    <source>
        <dbReference type="ARBA" id="ARBA00005179"/>
    </source>
</evidence>
<evidence type="ECO:0000256" key="4">
    <source>
        <dbReference type="ARBA" id="ARBA00022617"/>
    </source>
</evidence>
<feature type="binding site" description="axial binding residue" evidence="9">
    <location>
        <position position="494"/>
    </location>
    <ligand>
        <name>heme</name>
        <dbReference type="ChEBI" id="CHEBI:30413"/>
    </ligand>
    <ligandPart>
        <name>Fe</name>
        <dbReference type="ChEBI" id="CHEBI:18248"/>
    </ligandPart>
</feature>
<keyword evidence="10" id="KW-0472">Membrane</keyword>
<dbReference type="PRINTS" id="PR00465">
    <property type="entry name" value="EP450IV"/>
</dbReference>
<dbReference type="PANTHER" id="PTHR24305">
    <property type="entry name" value="CYTOCHROME P450"/>
    <property type="match status" value="1"/>
</dbReference>
<dbReference type="EMBL" id="AB597822">
    <property type="protein sequence ID" value="BAL05109.1"/>
    <property type="molecule type" value="mRNA"/>
</dbReference>
<evidence type="ECO:0000256" key="1">
    <source>
        <dbReference type="ARBA" id="ARBA00001971"/>
    </source>
</evidence>
<keyword evidence="10" id="KW-1133">Transmembrane helix</keyword>
<organism evidence="11">
    <name type="scientific">Phanerodontia chrysosporium</name>
    <name type="common">White-rot fungus</name>
    <name type="synonym">Sporotrichum pruinosum</name>
    <dbReference type="NCBI Taxonomy" id="2822231"/>
    <lineage>
        <taxon>Eukaryota</taxon>
        <taxon>Fungi</taxon>
        <taxon>Dikarya</taxon>
        <taxon>Basidiomycota</taxon>
        <taxon>Agaricomycotina</taxon>
        <taxon>Agaricomycetes</taxon>
        <taxon>Polyporales</taxon>
        <taxon>Phanerochaetaceae</taxon>
        <taxon>Phanerodontia</taxon>
    </lineage>
</organism>
<evidence type="ECO:0000256" key="10">
    <source>
        <dbReference type="SAM" id="Phobius"/>
    </source>
</evidence>
<dbReference type="GO" id="GO:0016705">
    <property type="term" value="F:oxidoreductase activity, acting on paired donors, with incorporation or reduction of molecular oxygen"/>
    <property type="evidence" value="ECO:0007669"/>
    <property type="project" value="InterPro"/>
</dbReference>
<dbReference type="InterPro" id="IPR001128">
    <property type="entry name" value="Cyt_P450"/>
</dbReference>
<protein>
    <submittedName>
        <fullName evidence="11">Cytochrome P450</fullName>
    </submittedName>
</protein>
<dbReference type="InterPro" id="IPR050121">
    <property type="entry name" value="Cytochrome_P450_monoxygenase"/>
</dbReference>
<dbReference type="VEuPathDB" id="FungiDB:AGR57_2424"/>
<evidence type="ECO:0000256" key="6">
    <source>
        <dbReference type="ARBA" id="ARBA00023002"/>
    </source>
</evidence>
<dbReference type="PANTHER" id="PTHR24305:SF166">
    <property type="entry name" value="CYTOCHROME P450 12A4, MITOCHONDRIAL-RELATED"/>
    <property type="match status" value="1"/>
</dbReference>
<evidence type="ECO:0000256" key="8">
    <source>
        <dbReference type="ARBA" id="ARBA00023033"/>
    </source>
</evidence>
<dbReference type="Pfam" id="PF00067">
    <property type="entry name" value="p450"/>
    <property type="match status" value="1"/>
</dbReference>
<reference evidence="11" key="1">
    <citation type="submission" date="2010-10" db="EMBL/GenBank/DDBJ databases">
        <title>Phanerochaete chrysosporium cytochrome P450.</title>
        <authorList>
            <person name="Hirosue S."/>
            <person name="Hiratsuka N."/>
            <person name="Ichinose H."/>
            <person name="Wariishi H."/>
        </authorList>
    </citation>
    <scope>NUCLEOTIDE SEQUENCE</scope>
    <source>
        <strain evidence="11">ATCC 34541</strain>
    </source>
</reference>
<evidence type="ECO:0000256" key="9">
    <source>
        <dbReference type="PIRSR" id="PIRSR602403-1"/>
    </source>
</evidence>
<keyword evidence="10" id="KW-0812">Transmembrane</keyword>
<evidence type="ECO:0000256" key="5">
    <source>
        <dbReference type="ARBA" id="ARBA00022723"/>
    </source>
</evidence>
<keyword evidence="6" id="KW-0560">Oxidoreductase</keyword>
<dbReference type="SUPFAM" id="SSF48264">
    <property type="entry name" value="Cytochrome P450"/>
    <property type="match status" value="1"/>
</dbReference>
<dbReference type="GO" id="GO:0005506">
    <property type="term" value="F:iron ion binding"/>
    <property type="evidence" value="ECO:0007669"/>
    <property type="project" value="InterPro"/>
</dbReference>
<dbReference type="Gene3D" id="1.10.630.10">
    <property type="entry name" value="Cytochrome P450"/>
    <property type="match status" value="1"/>
</dbReference>
<accession>G5EJP7</accession>
<name>G5EJP7_PHACH</name>
<dbReference type="GO" id="GO:0004497">
    <property type="term" value="F:monooxygenase activity"/>
    <property type="evidence" value="ECO:0007669"/>
    <property type="project" value="UniProtKB-KW"/>
</dbReference>
<evidence type="ECO:0000313" key="11">
    <source>
        <dbReference type="EMBL" id="BAL05109.1"/>
    </source>
</evidence>
<dbReference type="AlphaFoldDB" id="G5EJP7"/>
<proteinExistence type="evidence at transcript level"/>
<sequence>MFNSFGPAHVLLPPLVGCTCLYRSSDPRGNVIMLAMLAIWAVLVGQHYFSSGQAAHILASVIQASFLVFAQALSVIIAVAAYRLSPLHPLAHFPGLWVDKVTSLRVAYLALTGHRAKHVTSLHDRYGDVVRIGPNRVSINSSDAIYPIYASPQAFDRAASYRPGLIHDGSLLFSRKRVEHGHRKRIWAGALTSHAIQHWDGALKDRVDQLIDCIARRQDLRGVIDLGVCIEHWGFDFIYDVIFGINCNTPEFMRNGDPHNICRSAKNSIVLFEVLGEIPTLFDIASVLPVTEEYREVERHFQKHINERMQINPHSDWDFCSFFMAQREDAQYPPLSKPDLNADALVAFEAGGDTLAGFLSIIIFYILKHQPVYEKLRAELEQVFPLGEIAQDRYGSLTEIPYLVAVINEGLRLGANFAGFQRVVPQGGAVLAGQYVPGGTVVGVPAHLQHIHPDNFWPMPLEFRPERWFKDGLGPGTITRQSAFMAFQFGPFGCVGKTFAYRQLNVVLSRLLLAYDLKFAPDFDSKAFVQGWLNIRTTIFNYPLKVQASRRQW</sequence>
<dbReference type="GO" id="GO:0020037">
    <property type="term" value="F:heme binding"/>
    <property type="evidence" value="ECO:0007669"/>
    <property type="project" value="InterPro"/>
</dbReference>
<gene>
    <name evidence="11" type="primary">PcCYP_20i</name>
</gene>
<feature type="transmembrane region" description="Helical" evidence="10">
    <location>
        <begin position="61"/>
        <end position="82"/>
    </location>
</feature>